<dbReference type="Proteomes" id="UP000828390">
    <property type="component" value="Unassembled WGS sequence"/>
</dbReference>
<keyword evidence="3" id="KW-1185">Reference proteome</keyword>
<dbReference type="AlphaFoldDB" id="A0A9D4I1H5"/>
<dbReference type="PANTHER" id="PTHR31389:SF4">
    <property type="entry name" value="LD39211P"/>
    <property type="match status" value="1"/>
</dbReference>
<reference evidence="2" key="1">
    <citation type="journal article" date="2019" name="bioRxiv">
        <title>The Genome of the Zebra Mussel, Dreissena polymorpha: A Resource for Invasive Species Research.</title>
        <authorList>
            <person name="McCartney M.A."/>
            <person name="Auch B."/>
            <person name="Kono T."/>
            <person name="Mallez S."/>
            <person name="Zhang Y."/>
            <person name="Obille A."/>
            <person name="Becker A."/>
            <person name="Abrahante J.E."/>
            <person name="Garbe J."/>
            <person name="Badalamenti J.P."/>
            <person name="Herman A."/>
            <person name="Mangelson H."/>
            <person name="Liachko I."/>
            <person name="Sullivan S."/>
            <person name="Sone E.D."/>
            <person name="Koren S."/>
            <person name="Silverstein K.A.T."/>
            <person name="Beckman K.B."/>
            <person name="Gohl D.M."/>
        </authorList>
    </citation>
    <scope>NUCLEOTIDE SEQUENCE</scope>
    <source>
        <strain evidence="2">Duluth1</strain>
        <tissue evidence="2">Whole animal</tissue>
    </source>
</reference>
<evidence type="ECO:0000256" key="1">
    <source>
        <dbReference type="SAM" id="Phobius"/>
    </source>
</evidence>
<dbReference type="PANTHER" id="PTHR31389">
    <property type="entry name" value="LD39211P"/>
    <property type="match status" value="1"/>
</dbReference>
<keyword evidence="1" id="KW-0812">Transmembrane</keyword>
<keyword evidence="1" id="KW-0472">Membrane</keyword>
<protein>
    <submittedName>
        <fullName evidence="2">Uncharacterized protein</fullName>
    </submittedName>
</protein>
<gene>
    <name evidence="2" type="ORF">DPMN_181309</name>
</gene>
<organism evidence="2 3">
    <name type="scientific">Dreissena polymorpha</name>
    <name type="common">Zebra mussel</name>
    <name type="synonym">Mytilus polymorpha</name>
    <dbReference type="NCBI Taxonomy" id="45954"/>
    <lineage>
        <taxon>Eukaryota</taxon>
        <taxon>Metazoa</taxon>
        <taxon>Spiralia</taxon>
        <taxon>Lophotrochozoa</taxon>
        <taxon>Mollusca</taxon>
        <taxon>Bivalvia</taxon>
        <taxon>Autobranchia</taxon>
        <taxon>Heteroconchia</taxon>
        <taxon>Euheterodonta</taxon>
        <taxon>Imparidentia</taxon>
        <taxon>Neoheterodontei</taxon>
        <taxon>Myida</taxon>
        <taxon>Dreissenoidea</taxon>
        <taxon>Dreissenidae</taxon>
        <taxon>Dreissena</taxon>
    </lineage>
</organism>
<evidence type="ECO:0000313" key="2">
    <source>
        <dbReference type="EMBL" id="KAH3746891.1"/>
    </source>
</evidence>
<dbReference type="EMBL" id="JAIWYP010000010">
    <property type="protein sequence ID" value="KAH3746891.1"/>
    <property type="molecule type" value="Genomic_DNA"/>
</dbReference>
<sequence length="405" mass="47623">MACPRKRCSRLGIAASFCIGGYVLIAFTLIRRPINDFTEEFQIHDRQRWQREIEDQQSFQLKNLRHNTTVADAARWVLHAPKIAPVFYEKNRPPNITVPIKHKCSKWFEATFEDNLRVISGYLSKHMTTFPPMNRPTMEMMSFPVIVTACSHDFFHVSEGLLKSIDNLILPKYPDLKLFYYDLGLHEQDIKTIESGCKFCTVIKFDFQKYPQHVQHLKFYAWKPLIVREVMQNYSWVWWMDSSARILRNDTELDRALQYSKENSILFFTYGETLAVARHTHKGTMSILEEDYCKFRYFGEIEASFVLFHFDSVSSLVVDKWSACASLDQCMNPRDAKLSCHHISRPSDGQCHRYDQSVLSILLRRLYHDSNDYPLVSVPIRIHELRRGSVEHYFSRLSPKKRAEI</sequence>
<reference evidence="2" key="2">
    <citation type="submission" date="2020-11" db="EMBL/GenBank/DDBJ databases">
        <authorList>
            <person name="McCartney M.A."/>
            <person name="Auch B."/>
            <person name="Kono T."/>
            <person name="Mallez S."/>
            <person name="Becker A."/>
            <person name="Gohl D.M."/>
            <person name="Silverstein K.A.T."/>
            <person name="Koren S."/>
            <person name="Bechman K.B."/>
            <person name="Herman A."/>
            <person name="Abrahante J.E."/>
            <person name="Garbe J."/>
        </authorList>
    </citation>
    <scope>NUCLEOTIDE SEQUENCE</scope>
    <source>
        <strain evidence="2">Duluth1</strain>
        <tissue evidence="2">Whole animal</tissue>
    </source>
</reference>
<dbReference type="Pfam" id="PF07801">
    <property type="entry name" value="DUF1647"/>
    <property type="match status" value="1"/>
</dbReference>
<feature type="transmembrane region" description="Helical" evidence="1">
    <location>
        <begin position="12"/>
        <end position="30"/>
    </location>
</feature>
<dbReference type="InterPro" id="IPR012444">
    <property type="entry name" value="DUF1647"/>
</dbReference>
<accession>A0A9D4I1H5</accession>
<comment type="caution">
    <text evidence="2">The sequence shown here is derived from an EMBL/GenBank/DDBJ whole genome shotgun (WGS) entry which is preliminary data.</text>
</comment>
<proteinExistence type="predicted"/>
<keyword evidence="1" id="KW-1133">Transmembrane helix</keyword>
<name>A0A9D4I1H5_DREPO</name>
<evidence type="ECO:0000313" key="3">
    <source>
        <dbReference type="Proteomes" id="UP000828390"/>
    </source>
</evidence>